<evidence type="ECO:0000256" key="5">
    <source>
        <dbReference type="SAM" id="SignalP"/>
    </source>
</evidence>
<dbReference type="SMART" id="SM00708">
    <property type="entry name" value="PhBP"/>
    <property type="match status" value="1"/>
</dbReference>
<feature type="chain" id="PRO_5006612707" evidence="5">
    <location>
        <begin position="20"/>
        <end position="130"/>
    </location>
</feature>
<comment type="subcellular location">
    <subcellularLocation>
        <location evidence="1">Secreted</location>
    </subcellularLocation>
</comment>
<name>A0A0S3J2M8_9CUCU</name>
<reference evidence="6" key="2">
    <citation type="submission" date="2015-08" db="EMBL/GenBank/DDBJ databases">
        <authorList>
            <person name="Babu N.S."/>
            <person name="Beckwith C.J."/>
            <person name="Beseler K.G."/>
            <person name="Brison A."/>
            <person name="Carone J.V."/>
            <person name="Caskin T.P."/>
            <person name="Diamond M."/>
            <person name="Durham M.E."/>
            <person name="Foxe J.M."/>
            <person name="Go M."/>
            <person name="Henderson B.A."/>
            <person name="Jones I.B."/>
            <person name="McGettigan J.A."/>
            <person name="Micheletti S.J."/>
            <person name="Nasrallah M.E."/>
            <person name="Ortiz D."/>
            <person name="Piller C.R."/>
            <person name="Privatt S.R."/>
            <person name="Schneider S.L."/>
            <person name="Sharp S."/>
            <person name="Smith T.C."/>
            <person name="Stanton J.D."/>
            <person name="Ullery H.E."/>
            <person name="Wilson R.J."/>
            <person name="Serrano M.G."/>
            <person name="Buck G."/>
            <person name="Lee V."/>
            <person name="Wang Y."/>
            <person name="Carvalho R."/>
            <person name="Voegtly L."/>
            <person name="Shi R."/>
            <person name="Duckworth R."/>
            <person name="Johnson A."/>
            <person name="Loviza R."/>
            <person name="Walstead R."/>
            <person name="Shah Z."/>
            <person name="Kiflezghi M."/>
            <person name="Wade K."/>
            <person name="Ball S.L."/>
            <person name="Bradley K.W."/>
            <person name="Asai D.J."/>
            <person name="Bowman C.A."/>
            <person name="Russell D.A."/>
            <person name="Pope W.H."/>
            <person name="Jacobs-Sera D."/>
            <person name="Hendrix R.W."/>
            <person name="Hatfull G.F."/>
        </authorList>
    </citation>
    <scope>NUCLEOTIDE SEQUENCE</scope>
</reference>
<organism evidence="6">
    <name type="scientific">Colaphellus bowringi</name>
    <dbReference type="NCBI Taxonomy" id="561076"/>
    <lineage>
        <taxon>Eukaryota</taxon>
        <taxon>Metazoa</taxon>
        <taxon>Ecdysozoa</taxon>
        <taxon>Arthropoda</taxon>
        <taxon>Hexapoda</taxon>
        <taxon>Insecta</taxon>
        <taxon>Pterygota</taxon>
        <taxon>Neoptera</taxon>
        <taxon>Endopterygota</taxon>
        <taxon>Coleoptera</taxon>
        <taxon>Polyphaga</taxon>
        <taxon>Cucujiformia</taxon>
        <taxon>Chrysomeloidea</taxon>
        <taxon>Chrysomelidae</taxon>
        <taxon>Chrysomelinae</taxon>
        <taxon>Chrysomelini</taxon>
        <taxon>Colaphellus</taxon>
    </lineage>
</organism>
<dbReference type="GO" id="GO:0005549">
    <property type="term" value="F:odorant binding"/>
    <property type="evidence" value="ECO:0007669"/>
    <property type="project" value="InterPro"/>
</dbReference>
<feature type="signal peptide" evidence="5">
    <location>
        <begin position="1"/>
        <end position="19"/>
    </location>
</feature>
<dbReference type="PANTHER" id="PTHR11857:SF43">
    <property type="entry name" value="GEO07291P1-RELATED"/>
    <property type="match status" value="1"/>
</dbReference>
<dbReference type="GO" id="GO:0007608">
    <property type="term" value="P:sensory perception of smell"/>
    <property type="evidence" value="ECO:0007669"/>
    <property type="project" value="TreeGrafter"/>
</dbReference>
<dbReference type="PANTHER" id="PTHR11857">
    <property type="entry name" value="ODORANT BINDING PROTEIN-RELATED"/>
    <property type="match status" value="1"/>
</dbReference>
<evidence type="ECO:0000313" key="6">
    <source>
        <dbReference type="EMBL" id="ALR72511.1"/>
    </source>
</evidence>
<proteinExistence type="evidence at transcript level"/>
<evidence type="ECO:0000256" key="1">
    <source>
        <dbReference type="ARBA" id="ARBA00004613"/>
    </source>
</evidence>
<keyword evidence="4 5" id="KW-0732">Signal</keyword>
<keyword evidence="3" id="KW-0964">Secreted</keyword>
<sequence length="130" mass="14493">MKFLVLGFFAFGFIAGTKCLSEENMKEIEEFQKSCVAEVHTSPDVLSQIMSGDVSDDPKIKAHLLCFAKKAGVMTESGETIMDKLKQKLNQYLGSKADGFFEKCNIEITTPEDTAFNVYKCLSEMLQEGK</sequence>
<evidence type="ECO:0000256" key="4">
    <source>
        <dbReference type="ARBA" id="ARBA00022729"/>
    </source>
</evidence>
<dbReference type="InterPro" id="IPR006170">
    <property type="entry name" value="PBP/GOBP"/>
</dbReference>
<dbReference type="SUPFAM" id="SSF47565">
    <property type="entry name" value="Insect pheromone/odorant-binding proteins"/>
    <property type="match status" value="1"/>
</dbReference>
<dbReference type="AlphaFoldDB" id="A0A0S3J2M8"/>
<reference evidence="6" key="1">
    <citation type="journal article" date="2015" name="BMC Genomics">
        <title>Candidate chemosensory genes identified in Colaphellus bowringi by antennal transcriptome analysis.</title>
        <authorList>
            <person name="Li X.M."/>
            <person name="Zhu X.Y."/>
            <person name="Wang Z.Q."/>
            <person name="Wang Y."/>
            <person name="He P."/>
            <person name="Chen G."/>
            <person name="Sun L."/>
            <person name="Deng D.G."/>
            <person name="Zhang Y.N."/>
        </authorList>
    </citation>
    <scope>NUCLEOTIDE SEQUENCE</scope>
</reference>
<dbReference type="InterPro" id="IPR036728">
    <property type="entry name" value="PBP_GOBP_sf"/>
</dbReference>
<evidence type="ECO:0000256" key="2">
    <source>
        <dbReference type="ARBA" id="ARBA00008098"/>
    </source>
</evidence>
<protein>
    <submittedName>
        <fullName evidence="6">Odorant binding protein 23</fullName>
    </submittedName>
</protein>
<comment type="similarity">
    <text evidence="2">Belongs to the PBP/GOBP family.</text>
</comment>
<accession>A0A0S3J2M8</accession>
<evidence type="ECO:0000256" key="3">
    <source>
        <dbReference type="ARBA" id="ARBA00022525"/>
    </source>
</evidence>
<dbReference type="CDD" id="cd23992">
    <property type="entry name" value="PBP_GOBP"/>
    <property type="match status" value="1"/>
</dbReference>
<dbReference type="Pfam" id="PF01395">
    <property type="entry name" value="PBP_GOBP"/>
    <property type="match status" value="1"/>
</dbReference>
<dbReference type="EMBL" id="KT381505">
    <property type="protein sequence ID" value="ALR72511.1"/>
    <property type="molecule type" value="mRNA"/>
</dbReference>
<dbReference type="GO" id="GO:0005615">
    <property type="term" value="C:extracellular space"/>
    <property type="evidence" value="ECO:0007669"/>
    <property type="project" value="TreeGrafter"/>
</dbReference>
<dbReference type="Gene3D" id="1.10.238.20">
    <property type="entry name" value="Pheromone/general odorant binding protein domain"/>
    <property type="match status" value="1"/>
</dbReference>